<gene>
    <name evidence="2" type="ORF">K452DRAFT_9290</name>
</gene>
<proteinExistence type="predicted"/>
<reference evidence="2" key="1">
    <citation type="journal article" date="2020" name="Stud. Mycol.">
        <title>101 Dothideomycetes genomes: a test case for predicting lifestyles and emergence of pathogens.</title>
        <authorList>
            <person name="Haridas S."/>
            <person name="Albert R."/>
            <person name="Binder M."/>
            <person name="Bloem J."/>
            <person name="Labutti K."/>
            <person name="Salamov A."/>
            <person name="Andreopoulos B."/>
            <person name="Baker S."/>
            <person name="Barry K."/>
            <person name="Bills G."/>
            <person name="Bluhm B."/>
            <person name="Cannon C."/>
            <person name="Castanera R."/>
            <person name="Culley D."/>
            <person name="Daum C."/>
            <person name="Ezra D."/>
            <person name="Gonzalez J."/>
            <person name="Henrissat B."/>
            <person name="Kuo A."/>
            <person name="Liang C."/>
            <person name="Lipzen A."/>
            <person name="Lutzoni F."/>
            <person name="Magnuson J."/>
            <person name="Mondo S."/>
            <person name="Nolan M."/>
            <person name="Ohm R."/>
            <person name="Pangilinan J."/>
            <person name="Park H.-J."/>
            <person name="Ramirez L."/>
            <person name="Alfaro M."/>
            <person name="Sun H."/>
            <person name="Tritt A."/>
            <person name="Yoshinaga Y."/>
            <person name="Zwiers L.-H."/>
            <person name="Turgeon B."/>
            <person name="Goodwin S."/>
            <person name="Spatafora J."/>
            <person name="Crous P."/>
            <person name="Grigoriev I."/>
        </authorList>
    </citation>
    <scope>NUCLEOTIDE SEQUENCE</scope>
    <source>
        <strain evidence="2">CBS 121167</strain>
    </source>
</reference>
<feature type="region of interest" description="Disordered" evidence="1">
    <location>
        <begin position="1"/>
        <end position="26"/>
    </location>
</feature>
<protein>
    <submittedName>
        <fullName evidence="2">Uncharacterized protein</fullName>
    </submittedName>
</protein>
<organism evidence="2 3">
    <name type="scientific">Aplosporella prunicola CBS 121167</name>
    <dbReference type="NCBI Taxonomy" id="1176127"/>
    <lineage>
        <taxon>Eukaryota</taxon>
        <taxon>Fungi</taxon>
        <taxon>Dikarya</taxon>
        <taxon>Ascomycota</taxon>
        <taxon>Pezizomycotina</taxon>
        <taxon>Dothideomycetes</taxon>
        <taxon>Dothideomycetes incertae sedis</taxon>
        <taxon>Botryosphaeriales</taxon>
        <taxon>Aplosporellaceae</taxon>
        <taxon>Aplosporella</taxon>
    </lineage>
</organism>
<evidence type="ECO:0000313" key="3">
    <source>
        <dbReference type="Proteomes" id="UP000799438"/>
    </source>
</evidence>
<evidence type="ECO:0000256" key="1">
    <source>
        <dbReference type="SAM" id="MobiDB-lite"/>
    </source>
</evidence>
<dbReference type="GeneID" id="54304833"/>
<dbReference type="RefSeq" id="XP_033403303.1">
    <property type="nucleotide sequence ID" value="XM_033547326.1"/>
</dbReference>
<keyword evidence="3" id="KW-1185">Reference proteome</keyword>
<evidence type="ECO:0000313" key="2">
    <source>
        <dbReference type="EMBL" id="KAF2147595.1"/>
    </source>
</evidence>
<accession>A0A6A6BWC0</accession>
<name>A0A6A6BWC0_9PEZI</name>
<dbReference type="AlphaFoldDB" id="A0A6A6BWC0"/>
<dbReference type="Proteomes" id="UP000799438">
    <property type="component" value="Unassembled WGS sequence"/>
</dbReference>
<sequence>MRDHVYATSRAVMHEPSKASTDVATSSRQPPITLIAAHRCCPCHHLQGFIGACAISRPGCHPLSFRTVPWTHTSALNCRTASRVVQVTSVSSRTSPPVRVGTVSSIGRTSISCNGQAPVSHTRQSAFLLYLADVVSPASGRGLSLQTDQVTLVLAVCCAGQVECLLYRAD</sequence>
<dbReference type="EMBL" id="ML995474">
    <property type="protein sequence ID" value="KAF2147595.1"/>
    <property type="molecule type" value="Genomic_DNA"/>
</dbReference>